<evidence type="ECO:0000313" key="2">
    <source>
        <dbReference type="Proteomes" id="UP000003656"/>
    </source>
</evidence>
<proteinExistence type="predicted"/>
<evidence type="ECO:0000313" key="1">
    <source>
        <dbReference type="EMBL" id="EFA23571.1"/>
    </source>
</evidence>
<comment type="caution">
    <text evidence="1">The sequence shown here is derived from an EMBL/GenBank/DDBJ whole genome shotgun (WGS) entry which is preliminary data.</text>
</comment>
<gene>
    <name evidence="1" type="ORF">BIFGAL_02675</name>
</gene>
<dbReference type="AlphaFoldDB" id="D1NSB8"/>
<protein>
    <submittedName>
        <fullName evidence="1">Uncharacterized protein</fullName>
    </submittedName>
</protein>
<sequence length="210" mass="23202">MHKHAVVRSQFTTHLAGGLKEWLGFNVTDSTADFRDDHIDIVGSLGTHTRFDFIRDMRNHLHALAQVFTGALFAQHFLINLSRGHIGLLAEEHIKEALIMADVQIGFGTIFSNIDFTMLERVHGAWINVDIWIKFLLQHMDAAAAQQTSEGGCRQTFTKGGDHTTSNENMLGNVLLGIAMFASNHGTSAYHFAVTRRVGTGGITTNMLVT</sequence>
<organism evidence="1 2">
    <name type="scientific">Bifidobacterium gallicum DSM 20093 = LMG 11596</name>
    <dbReference type="NCBI Taxonomy" id="561180"/>
    <lineage>
        <taxon>Bacteria</taxon>
        <taxon>Bacillati</taxon>
        <taxon>Actinomycetota</taxon>
        <taxon>Actinomycetes</taxon>
        <taxon>Bifidobacteriales</taxon>
        <taxon>Bifidobacteriaceae</taxon>
        <taxon>Bifidobacterium</taxon>
    </lineage>
</organism>
<dbReference type="EMBL" id="ABXB03000001">
    <property type="protein sequence ID" value="EFA23571.1"/>
    <property type="molecule type" value="Genomic_DNA"/>
</dbReference>
<dbReference type="Proteomes" id="UP000003656">
    <property type="component" value="Unassembled WGS sequence"/>
</dbReference>
<dbReference type="AntiFam" id="ANF00280">
    <property type="entry name" value="Spurious ORF (shadow ORF of PyrG)"/>
</dbReference>
<reference evidence="1 2" key="1">
    <citation type="submission" date="2009-11" db="EMBL/GenBank/DDBJ databases">
        <authorList>
            <person name="Weinstock G."/>
            <person name="Sodergren E."/>
            <person name="Clifton S."/>
            <person name="Fulton L."/>
            <person name="Fulton B."/>
            <person name="Courtney L."/>
            <person name="Fronick C."/>
            <person name="Harrison M."/>
            <person name="Strong C."/>
            <person name="Farmer C."/>
            <person name="Delahaunty K."/>
            <person name="Markovic C."/>
            <person name="Hall O."/>
            <person name="Minx P."/>
            <person name="Tomlinson C."/>
            <person name="Mitreva M."/>
            <person name="Nelson J."/>
            <person name="Hou S."/>
            <person name="Wollam A."/>
            <person name="Pepin K.H."/>
            <person name="Johnson M."/>
            <person name="Bhonagiri V."/>
            <person name="Nash W.E."/>
            <person name="Warren W."/>
            <person name="Chinwalla A."/>
            <person name="Mardis E.R."/>
            <person name="Wilson R.K."/>
        </authorList>
    </citation>
    <scope>NUCLEOTIDE SEQUENCE [LARGE SCALE GENOMIC DNA]</scope>
    <source>
        <strain evidence="1 2">DSM 20093</strain>
    </source>
</reference>
<name>D1NSB8_9BIFI</name>
<dbReference type="eggNOG" id="ENOG50348DG">
    <property type="taxonomic scope" value="Bacteria"/>
</dbReference>
<accession>D1NSB8</accession>